<accession>A0A7G8LPZ4</accession>
<evidence type="ECO:0000313" key="1">
    <source>
        <dbReference type="EMBL" id="QNJ59316.1"/>
    </source>
</evidence>
<name>A0A7G8LPZ4_9CAUD</name>
<organism evidence="1 2">
    <name type="scientific">Mycobacterium phage MrMiyagi</name>
    <dbReference type="NCBI Taxonomy" id="2762395"/>
    <lineage>
        <taxon>Viruses</taxon>
        <taxon>Duplodnaviria</taxon>
        <taxon>Heunggongvirae</taxon>
        <taxon>Uroviricota</taxon>
        <taxon>Caudoviricetes</taxon>
        <taxon>Fowlmouthvirus</taxon>
        <taxon>Fowlmouthvirus fowlmouth</taxon>
    </lineage>
</organism>
<dbReference type="Proteomes" id="UP000515854">
    <property type="component" value="Genome"/>
</dbReference>
<proteinExistence type="predicted"/>
<reference evidence="1 2" key="1">
    <citation type="submission" date="2020-07" db="EMBL/GenBank/DDBJ databases">
        <authorList>
            <person name="Baliraine F.N."/>
            <person name="Frederick G.D."/>
            <person name="Mills R.B."/>
            <person name="Woodruff J.W."/>
            <person name="Richardson W.J."/>
            <person name="Garlena R.A."/>
            <person name="Russell D.A."/>
            <person name="Pope W.H."/>
            <person name="Jacobs-Sera D."/>
            <person name="Hatfull G.F."/>
        </authorList>
    </citation>
    <scope>NUCLEOTIDE SEQUENCE [LARGE SCALE GENOMIC DNA]</scope>
</reference>
<dbReference type="EMBL" id="MT776806">
    <property type="protein sequence ID" value="QNJ59316.1"/>
    <property type="molecule type" value="Genomic_DNA"/>
</dbReference>
<gene>
    <name evidence="1" type="primary">103</name>
    <name evidence="1" type="ORF">SEA_MRMIYAGI_103</name>
</gene>
<sequence length="52" mass="5733">MRVEVYVESNEIGDIRVEISSEKASSPMHLVEVATQAVEAEVNRINVLNYGG</sequence>
<evidence type="ECO:0000313" key="2">
    <source>
        <dbReference type="Proteomes" id="UP000515854"/>
    </source>
</evidence>
<protein>
    <submittedName>
        <fullName evidence="1">Uncharacterized protein</fullName>
    </submittedName>
</protein>